<name>A0A7G2CSS1_9TRYP</name>
<protein>
    <submittedName>
        <fullName evidence="2">Phosphorylase superfamily, putative</fullName>
    </submittedName>
</protein>
<evidence type="ECO:0000259" key="1">
    <source>
        <dbReference type="Pfam" id="PF01048"/>
    </source>
</evidence>
<dbReference type="GO" id="GO:0005829">
    <property type="term" value="C:cytosol"/>
    <property type="evidence" value="ECO:0007669"/>
    <property type="project" value="TreeGrafter"/>
</dbReference>
<dbReference type="Proteomes" id="UP000515908">
    <property type="component" value="Chromosome 27"/>
</dbReference>
<gene>
    <name evidence="2" type="ORF">ADEAN_001014900</name>
</gene>
<dbReference type="CDD" id="cd00436">
    <property type="entry name" value="UP_TbUP-like"/>
    <property type="match status" value="1"/>
</dbReference>
<dbReference type="Gene3D" id="3.40.50.1580">
    <property type="entry name" value="Nucleoside phosphorylase domain"/>
    <property type="match status" value="1"/>
</dbReference>
<dbReference type="InterPro" id="IPR035994">
    <property type="entry name" value="Nucleoside_phosphorylase_sf"/>
</dbReference>
<keyword evidence="3" id="KW-1185">Reference proteome</keyword>
<dbReference type="GO" id="GO:0006218">
    <property type="term" value="P:uridine catabolic process"/>
    <property type="evidence" value="ECO:0007669"/>
    <property type="project" value="TreeGrafter"/>
</dbReference>
<sequence length="324" mass="35481">MSSITDTEVPLTAEGYTYHLHCDAEHLADNIILVGDPGRVDLVAAFLAPVDYRQTHREINVVTGYYHQKKITVISTGMGTDNVEIILNEIHILKEFDAKLKRWKEKTEAVRIVRLGTCGSPSSTVKVGDLAVTAYAVGLDNTCQYYNRQHTPSELVQRLTAAVQQKTSLKHIPLYGAAASVPLRAALIAAMETYNHQHKENTVGYVEGITCSASGFYGCQGRAVGRLAPHLAAPDLVEELSHVAVEDEQPQQVWRVINLEMESSALCFLSSLLGYQACSVCVVLAARHHTHDQSESVFLSEAEKELKLNAAAEIILRTLSAGES</sequence>
<dbReference type="PANTHER" id="PTHR43691">
    <property type="entry name" value="URIDINE PHOSPHORYLASE"/>
    <property type="match status" value="1"/>
</dbReference>
<dbReference type="SUPFAM" id="SSF53167">
    <property type="entry name" value="Purine and uridine phosphorylases"/>
    <property type="match status" value="1"/>
</dbReference>
<dbReference type="GO" id="GO:0004850">
    <property type="term" value="F:uridine phosphorylase activity"/>
    <property type="evidence" value="ECO:0007669"/>
    <property type="project" value="TreeGrafter"/>
</dbReference>
<dbReference type="AlphaFoldDB" id="A0A7G2CSS1"/>
<dbReference type="Pfam" id="PF01048">
    <property type="entry name" value="PNP_UDP_1"/>
    <property type="match status" value="1"/>
</dbReference>
<dbReference type="PANTHER" id="PTHR43691:SF15">
    <property type="entry name" value="PHOSPHORYLASE, PUTATIVE-RELATED"/>
    <property type="match status" value="1"/>
</dbReference>
<evidence type="ECO:0000313" key="3">
    <source>
        <dbReference type="Proteomes" id="UP000515908"/>
    </source>
</evidence>
<evidence type="ECO:0000313" key="2">
    <source>
        <dbReference type="EMBL" id="CAD2222605.1"/>
    </source>
</evidence>
<reference evidence="2 3" key="1">
    <citation type="submission" date="2020-08" db="EMBL/GenBank/DDBJ databases">
        <authorList>
            <person name="Newling K."/>
            <person name="Davey J."/>
            <person name="Forrester S."/>
        </authorList>
    </citation>
    <scope>NUCLEOTIDE SEQUENCE [LARGE SCALE GENOMIC DNA]</scope>
    <source>
        <strain evidence="3">Crithidia deanei Carvalho (ATCC PRA-265)</strain>
    </source>
</reference>
<feature type="domain" description="Nucleoside phosphorylase" evidence="1">
    <location>
        <begin position="31"/>
        <end position="319"/>
    </location>
</feature>
<dbReference type="EMBL" id="LR877171">
    <property type="protein sequence ID" value="CAD2222605.1"/>
    <property type="molecule type" value="Genomic_DNA"/>
</dbReference>
<accession>A0A7G2CSS1</accession>
<dbReference type="InterPro" id="IPR000845">
    <property type="entry name" value="Nucleoside_phosphorylase_d"/>
</dbReference>
<organism evidence="2 3">
    <name type="scientific">Angomonas deanei</name>
    <dbReference type="NCBI Taxonomy" id="59799"/>
    <lineage>
        <taxon>Eukaryota</taxon>
        <taxon>Discoba</taxon>
        <taxon>Euglenozoa</taxon>
        <taxon>Kinetoplastea</taxon>
        <taxon>Metakinetoplastina</taxon>
        <taxon>Trypanosomatida</taxon>
        <taxon>Trypanosomatidae</taxon>
        <taxon>Strigomonadinae</taxon>
        <taxon>Angomonas</taxon>
    </lineage>
</organism>
<dbReference type="VEuPathDB" id="TriTrypDB:ADEAN_001014900"/>
<proteinExistence type="predicted"/>